<organism evidence="4 5">
    <name type="scientific">Parvibium lacunae</name>
    <dbReference type="NCBI Taxonomy" id="1888893"/>
    <lineage>
        <taxon>Bacteria</taxon>
        <taxon>Pseudomonadati</taxon>
        <taxon>Pseudomonadota</taxon>
        <taxon>Betaproteobacteria</taxon>
        <taxon>Burkholderiales</taxon>
        <taxon>Alcaligenaceae</taxon>
        <taxon>Parvibium</taxon>
    </lineage>
</organism>
<dbReference type="PROSITE" id="PS51257">
    <property type="entry name" value="PROKAR_LIPOPROTEIN"/>
    <property type="match status" value="1"/>
</dbReference>
<dbReference type="RefSeq" id="WP_114402996.1">
    <property type="nucleotide sequence ID" value="NZ_QPGB01000003.1"/>
</dbReference>
<dbReference type="OrthoDB" id="9802627at2"/>
<dbReference type="Gene3D" id="3.40.710.10">
    <property type="entry name" value="DD-peptidase/beta-lactamase superfamily"/>
    <property type="match status" value="2"/>
</dbReference>
<dbReference type="Gene3D" id="3.50.80.20">
    <property type="entry name" value="D-Ala-D-Ala carboxypeptidase C, peptidase S13"/>
    <property type="match status" value="1"/>
</dbReference>
<keyword evidence="5" id="KW-1185">Reference proteome</keyword>
<dbReference type="EMBL" id="QPGB01000003">
    <property type="protein sequence ID" value="RCS57514.1"/>
    <property type="molecule type" value="Genomic_DNA"/>
</dbReference>
<keyword evidence="2 4" id="KW-0378">Hydrolase</keyword>
<name>A0A368L1S3_9BURK</name>
<evidence type="ECO:0000256" key="2">
    <source>
        <dbReference type="ARBA" id="ARBA00022801"/>
    </source>
</evidence>
<keyword evidence="4" id="KW-0645">Protease</keyword>
<dbReference type="InterPro" id="IPR012338">
    <property type="entry name" value="Beta-lactam/transpept-like"/>
</dbReference>
<dbReference type="GO" id="GO:0000270">
    <property type="term" value="P:peptidoglycan metabolic process"/>
    <property type="evidence" value="ECO:0007669"/>
    <property type="project" value="TreeGrafter"/>
</dbReference>
<dbReference type="PRINTS" id="PR00922">
    <property type="entry name" value="DADACBPTASE3"/>
</dbReference>
<proteinExistence type="inferred from homology"/>
<comment type="similarity">
    <text evidence="1">Belongs to the peptidase S13 family.</text>
</comment>
<dbReference type="GO" id="GO:0009002">
    <property type="term" value="F:serine-type D-Ala-D-Ala carboxypeptidase activity"/>
    <property type="evidence" value="ECO:0007669"/>
    <property type="project" value="UniProtKB-EC"/>
</dbReference>
<dbReference type="NCBIfam" id="TIGR00666">
    <property type="entry name" value="PBP4"/>
    <property type="match status" value="1"/>
</dbReference>
<reference evidence="4 5" key="1">
    <citation type="journal article" date="2018" name="Int. J. Syst. Evol. Microbiol.">
        <title>Parvibium lacunae gen. nov., sp. nov., a new member of the family Alcaligenaceae isolated from a freshwater pond.</title>
        <authorList>
            <person name="Chen W.M."/>
            <person name="Xie P.B."/>
            <person name="Hsu M.Y."/>
            <person name="Sheu S.Y."/>
        </authorList>
    </citation>
    <scope>NUCLEOTIDE SEQUENCE [LARGE SCALE GENOMIC DNA]</scope>
    <source>
        <strain evidence="4 5">KMB9</strain>
    </source>
</reference>
<dbReference type="GO" id="GO:0006508">
    <property type="term" value="P:proteolysis"/>
    <property type="evidence" value="ECO:0007669"/>
    <property type="project" value="InterPro"/>
</dbReference>
<feature type="chain" id="PRO_5016867833" evidence="3">
    <location>
        <begin position="28"/>
        <end position="497"/>
    </location>
</feature>
<keyword evidence="3" id="KW-0732">Signal</keyword>
<evidence type="ECO:0000313" key="4">
    <source>
        <dbReference type="EMBL" id="RCS57514.1"/>
    </source>
</evidence>
<dbReference type="Proteomes" id="UP000252357">
    <property type="component" value="Unassembled WGS sequence"/>
</dbReference>
<evidence type="ECO:0000256" key="1">
    <source>
        <dbReference type="ARBA" id="ARBA00006096"/>
    </source>
</evidence>
<gene>
    <name evidence="4" type="primary">dacB</name>
    <name evidence="4" type="ORF">DU000_08690</name>
</gene>
<dbReference type="PANTHER" id="PTHR30023">
    <property type="entry name" value="D-ALANYL-D-ALANINE CARBOXYPEPTIDASE"/>
    <property type="match status" value="1"/>
</dbReference>
<dbReference type="Pfam" id="PF02113">
    <property type="entry name" value="Peptidase_S13"/>
    <property type="match status" value="1"/>
</dbReference>
<dbReference type="InterPro" id="IPR000667">
    <property type="entry name" value="Peptidase_S13"/>
</dbReference>
<sequence>MQPISLRPGLARFVGVLIALYACSALSQDPPALVAELSQQYKLPPQAFAVQIQELDSGRIVYQWNTQQPMNPASLMKLVTTYAALEKLGPTFTWKTSLAALAPPAESAGPKRAAKNRSVGIWQGDWILKGSGDPSLNLERLWLLLRQARQLGWREIDGNLWLDRQAFQLPPHDPAAFDGEPSRPYNVGADALLLNYQSVQIRFVPDPFNKRLRILTDPDVPVQDDIKPSNSPCPGSSWRDGVSAVWQGGMTLKLSGTYPLACGAQSLFRSPPQADAYATVLIRQLWQELGGVWHGQAKTLPRAEVGRQDVTPQIIAQIESPPLAEIVREINKNSNNVMARNLFLTLGLDDPAQPSQPSTLERSRQAVREILQTKGLQFTEFSVENGAGLSRTDRLSAASLSRLLQTAWRSPVMPEFVSSLAVLAQDGTIRSRLKNKGMNGVAHLKTGTLNDVRALAGYLLASSGKRYSYVCLLQDPRADEIGRALQDSVLQWAYSNF</sequence>
<accession>A0A368L1S3</accession>
<dbReference type="PANTHER" id="PTHR30023:SF0">
    <property type="entry name" value="PENICILLIN-SENSITIVE CARBOXYPEPTIDASE A"/>
    <property type="match status" value="1"/>
</dbReference>
<feature type="signal peptide" evidence="3">
    <location>
        <begin position="1"/>
        <end position="27"/>
    </location>
</feature>
<dbReference type="SUPFAM" id="SSF56601">
    <property type="entry name" value="beta-lactamase/transpeptidase-like"/>
    <property type="match status" value="1"/>
</dbReference>
<dbReference type="EC" id="3.4.16.4" evidence="4"/>
<dbReference type="AlphaFoldDB" id="A0A368L1S3"/>
<protein>
    <submittedName>
        <fullName evidence="4">D-alanyl-D-alanine carboxypeptidase/D-alanyl-D-alanine-endopeptidase</fullName>
        <ecNumber evidence="4">3.4.16.4</ecNumber>
    </submittedName>
</protein>
<evidence type="ECO:0000313" key="5">
    <source>
        <dbReference type="Proteomes" id="UP000252357"/>
    </source>
</evidence>
<evidence type="ECO:0000256" key="3">
    <source>
        <dbReference type="SAM" id="SignalP"/>
    </source>
</evidence>
<comment type="caution">
    <text evidence="4">The sequence shown here is derived from an EMBL/GenBank/DDBJ whole genome shotgun (WGS) entry which is preliminary data.</text>
</comment>
<keyword evidence="4" id="KW-0121">Carboxypeptidase</keyword>